<feature type="transmembrane region" description="Helical" evidence="5">
    <location>
        <begin position="150"/>
        <end position="170"/>
    </location>
</feature>
<organism evidence="6 7">
    <name type="scientific">Allacma fusca</name>
    <dbReference type="NCBI Taxonomy" id="39272"/>
    <lineage>
        <taxon>Eukaryota</taxon>
        <taxon>Metazoa</taxon>
        <taxon>Ecdysozoa</taxon>
        <taxon>Arthropoda</taxon>
        <taxon>Hexapoda</taxon>
        <taxon>Collembola</taxon>
        <taxon>Symphypleona</taxon>
        <taxon>Sminthuridae</taxon>
        <taxon>Allacma</taxon>
    </lineage>
</organism>
<dbReference type="AlphaFoldDB" id="A0A8J2J7Z9"/>
<dbReference type="Proteomes" id="UP000708208">
    <property type="component" value="Unassembled WGS sequence"/>
</dbReference>
<dbReference type="OrthoDB" id="271506at2759"/>
<name>A0A8J2J7Z9_9HEXA</name>
<evidence type="ECO:0000256" key="4">
    <source>
        <dbReference type="ARBA" id="ARBA00023136"/>
    </source>
</evidence>
<keyword evidence="2 5" id="KW-0812">Transmembrane</keyword>
<feature type="transmembrane region" description="Helical" evidence="5">
    <location>
        <begin position="105"/>
        <end position="129"/>
    </location>
</feature>
<keyword evidence="7" id="KW-1185">Reference proteome</keyword>
<dbReference type="PANTHER" id="PTHR12226:SF3">
    <property type="entry name" value="SOLUTE CARRIER FAMILY 66 MEMBER 3"/>
    <property type="match status" value="1"/>
</dbReference>
<evidence type="ECO:0000256" key="3">
    <source>
        <dbReference type="ARBA" id="ARBA00022989"/>
    </source>
</evidence>
<sequence>MSIIVEILNYTVIAFGFVAKVPQLTMLHRNKNVAGLSMKSTVTELIAFLIIMSYCAKQRYDLSGYMEIISAVVQTVVLLLMMLFYDNKFTATNLAPLVAILSAFYSFYLGIPLDNILEYLVAGVSVVLASSKIFQLKEILNTKNSENVSITRWLLVSYISIARFITNLLGVADKALLLNSGLAFVLNMAIVIVAYHYRRPTSQQKGKKKN</sequence>
<evidence type="ECO:0000256" key="5">
    <source>
        <dbReference type="SAM" id="Phobius"/>
    </source>
</evidence>
<evidence type="ECO:0000313" key="7">
    <source>
        <dbReference type="Proteomes" id="UP000708208"/>
    </source>
</evidence>
<keyword evidence="3 5" id="KW-1133">Transmembrane helix</keyword>
<dbReference type="GO" id="GO:0016020">
    <property type="term" value="C:membrane"/>
    <property type="evidence" value="ECO:0007669"/>
    <property type="project" value="UniProtKB-SubCell"/>
</dbReference>
<comment type="caution">
    <text evidence="6">The sequence shown here is derived from an EMBL/GenBank/DDBJ whole genome shotgun (WGS) entry which is preliminary data.</text>
</comment>
<dbReference type="EMBL" id="CAJVCH010030385">
    <property type="protein sequence ID" value="CAG7709473.1"/>
    <property type="molecule type" value="Genomic_DNA"/>
</dbReference>
<feature type="transmembrane region" description="Helical" evidence="5">
    <location>
        <begin position="36"/>
        <end position="56"/>
    </location>
</feature>
<feature type="transmembrane region" description="Helical" evidence="5">
    <location>
        <begin position="7"/>
        <end position="24"/>
    </location>
</feature>
<evidence type="ECO:0000313" key="6">
    <source>
        <dbReference type="EMBL" id="CAG7709473.1"/>
    </source>
</evidence>
<proteinExistence type="predicted"/>
<dbReference type="PANTHER" id="PTHR12226">
    <property type="entry name" value="MANNOSE-P-DOLICHOL UTILIZATION DEFECT 1 LEC35 -RELATED"/>
    <property type="match status" value="1"/>
</dbReference>
<accession>A0A8J2J7Z9</accession>
<protein>
    <recommendedName>
        <fullName evidence="8">Mannose-P-dolichol utilization defect 1 protein homolog</fullName>
    </recommendedName>
</protein>
<gene>
    <name evidence="6" type="ORF">AFUS01_LOCUS4827</name>
</gene>
<keyword evidence="4 5" id="KW-0472">Membrane</keyword>
<dbReference type="InterPro" id="IPR016817">
    <property type="entry name" value="MannP-dilichol_defect-1"/>
</dbReference>
<dbReference type="SMART" id="SM00679">
    <property type="entry name" value="CTNS"/>
    <property type="match status" value="1"/>
</dbReference>
<reference evidence="6" key="1">
    <citation type="submission" date="2021-06" db="EMBL/GenBank/DDBJ databases">
        <authorList>
            <person name="Hodson N. C."/>
            <person name="Mongue J. A."/>
            <person name="Jaron S. K."/>
        </authorList>
    </citation>
    <scope>NUCLEOTIDE SEQUENCE</scope>
</reference>
<evidence type="ECO:0000256" key="2">
    <source>
        <dbReference type="ARBA" id="ARBA00022692"/>
    </source>
</evidence>
<dbReference type="InterPro" id="IPR006603">
    <property type="entry name" value="PQ-loop_rpt"/>
</dbReference>
<comment type="subcellular location">
    <subcellularLocation>
        <location evidence="1">Membrane</location>
        <topology evidence="1">Multi-pass membrane protein</topology>
    </subcellularLocation>
</comment>
<feature type="transmembrane region" description="Helical" evidence="5">
    <location>
        <begin position="68"/>
        <end position="85"/>
    </location>
</feature>
<evidence type="ECO:0008006" key="8">
    <source>
        <dbReference type="Google" id="ProtNLM"/>
    </source>
</evidence>
<feature type="transmembrane region" description="Helical" evidence="5">
    <location>
        <begin position="176"/>
        <end position="197"/>
    </location>
</feature>
<dbReference type="Pfam" id="PF04193">
    <property type="entry name" value="PQ-loop"/>
    <property type="match status" value="1"/>
</dbReference>
<evidence type="ECO:0000256" key="1">
    <source>
        <dbReference type="ARBA" id="ARBA00004141"/>
    </source>
</evidence>